<keyword evidence="4" id="KW-0779">Telomere</keyword>
<reference evidence="9" key="1">
    <citation type="journal article" date="2020" name="Stud. Mycol.">
        <title>101 Dothideomycetes genomes: a test case for predicting lifestyles and emergence of pathogens.</title>
        <authorList>
            <person name="Haridas S."/>
            <person name="Albert R."/>
            <person name="Binder M."/>
            <person name="Bloem J."/>
            <person name="Labutti K."/>
            <person name="Salamov A."/>
            <person name="Andreopoulos B."/>
            <person name="Baker S."/>
            <person name="Barry K."/>
            <person name="Bills G."/>
            <person name="Bluhm B."/>
            <person name="Cannon C."/>
            <person name="Castanera R."/>
            <person name="Culley D."/>
            <person name="Daum C."/>
            <person name="Ezra D."/>
            <person name="Gonzalez J."/>
            <person name="Henrissat B."/>
            <person name="Kuo A."/>
            <person name="Liang C."/>
            <person name="Lipzen A."/>
            <person name="Lutzoni F."/>
            <person name="Magnuson J."/>
            <person name="Mondo S."/>
            <person name="Nolan M."/>
            <person name="Ohm R."/>
            <person name="Pangilinan J."/>
            <person name="Park H.-J."/>
            <person name="Ramirez L."/>
            <person name="Alfaro M."/>
            <person name="Sun H."/>
            <person name="Tritt A."/>
            <person name="Yoshinaga Y."/>
            <person name="Zwiers L.-H."/>
            <person name="Turgeon B."/>
            <person name="Goodwin S."/>
            <person name="Spatafora J."/>
            <person name="Crous P."/>
            <person name="Grigoriev I."/>
        </authorList>
    </citation>
    <scope>NUCLEOTIDE SEQUENCE</scope>
    <source>
        <strain evidence="9">CBS 207.26</strain>
    </source>
</reference>
<evidence type="ECO:0000256" key="5">
    <source>
        <dbReference type="ARBA" id="ARBA00023242"/>
    </source>
</evidence>
<feature type="compositionally biased region" description="Polar residues" evidence="7">
    <location>
        <begin position="1687"/>
        <end position="1700"/>
    </location>
</feature>
<dbReference type="GO" id="GO:0005634">
    <property type="term" value="C:nucleus"/>
    <property type="evidence" value="ECO:0007669"/>
    <property type="project" value="UniProtKB-SubCell"/>
</dbReference>
<feature type="region of interest" description="Disordered" evidence="7">
    <location>
        <begin position="1591"/>
        <end position="1724"/>
    </location>
</feature>
<proteinExistence type="predicted"/>
<evidence type="ECO:0000259" key="8">
    <source>
        <dbReference type="Pfam" id="PF12231"/>
    </source>
</evidence>
<feature type="region of interest" description="Disordered" evidence="7">
    <location>
        <begin position="50"/>
        <end position="76"/>
    </location>
</feature>
<feature type="region of interest" description="Disordered" evidence="7">
    <location>
        <begin position="1765"/>
        <end position="1784"/>
    </location>
</feature>
<dbReference type="SUPFAM" id="SSF48371">
    <property type="entry name" value="ARM repeat"/>
    <property type="match status" value="1"/>
</dbReference>
<feature type="region of interest" description="Disordered" evidence="7">
    <location>
        <begin position="1316"/>
        <end position="1388"/>
    </location>
</feature>
<keyword evidence="6" id="KW-0131">Cell cycle</keyword>
<organism evidence="9 10">
    <name type="scientific">Zopfia rhizophila CBS 207.26</name>
    <dbReference type="NCBI Taxonomy" id="1314779"/>
    <lineage>
        <taxon>Eukaryota</taxon>
        <taxon>Fungi</taxon>
        <taxon>Dikarya</taxon>
        <taxon>Ascomycota</taxon>
        <taxon>Pezizomycotina</taxon>
        <taxon>Dothideomycetes</taxon>
        <taxon>Dothideomycetes incertae sedis</taxon>
        <taxon>Zopfiaceae</taxon>
        <taxon>Zopfia</taxon>
    </lineage>
</organism>
<feature type="region of interest" description="Disordered" evidence="7">
    <location>
        <begin position="1134"/>
        <end position="1180"/>
    </location>
</feature>
<dbReference type="EMBL" id="ML994613">
    <property type="protein sequence ID" value="KAF2193346.1"/>
    <property type="molecule type" value="Genomic_DNA"/>
</dbReference>
<feature type="compositionally biased region" description="Polar residues" evidence="7">
    <location>
        <begin position="1485"/>
        <end position="1502"/>
    </location>
</feature>
<feature type="compositionally biased region" description="Polar residues" evidence="7">
    <location>
        <begin position="1164"/>
        <end position="1180"/>
    </location>
</feature>
<dbReference type="InterPro" id="IPR016024">
    <property type="entry name" value="ARM-type_fold"/>
</dbReference>
<dbReference type="Pfam" id="PF12231">
    <property type="entry name" value="Rif1_N"/>
    <property type="match status" value="1"/>
</dbReference>
<feature type="compositionally biased region" description="Low complexity" evidence="7">
    <location>
        <begin position="1714"/>
        <end position="1724"/>
    </location>
</feature>
<keyword evidence="3" id="KW-0158">Chromosome</keyword>
<dbReference type="GO" id="GO:0140445">
    <property type="term" value="C:chromosome, telomeric repeat region"/>
    <property type="evidence" value="ECO:0007669"/>
    <property type="project" value="TreeGrafter"/>
</dbReference>
<feature type="compositionally biased region" description="Acidic residues" evidence="7">
    <location>
        <begin position="1322"/>
        <end position="1334"/>
    </location>
</feature>
<protein>
    <recommendedName>
        <fullName evidence="8">Telomere-associated protein Rif1 N-terminal domain-containing protein</fullName>
    </recommendedName>
</protein>
<feature type="compositionally biased region" description="Polar residues" evidence="7">
    <location>
        <begin position="1417"/>
        <end position="1427"/>
    </location>
</feature>
<feature type="compositionally biased region" description="Polar residues" evidence="7">
    <location>
        <begin position="1261"/>
        <end position="1282"/>
    </location>
</feature>
<keyword evidence="5" id="KW-0539">Nucleus</keyword>
<evidence type="ECO:0000256" key="3">
    <source>
        <dbReference type="ARBA" id="ARBA00022454"/>
    </source>
</evidence>
<evidence type="ECO:0000313" key="10">
    <source>
        <dbReference type="Proteomes" id="UP000800200"/>
    </source>
</evidence>
<gene>
    <name evidence="9" type="ORF">K469DRAFT_744985</name>
</gene>
<dbReference type="GO" id="GO:0000723">
    <property type="term" value="P:telomere maintenance"/>
    <property type="evidence" value="ECO:0007669"/>
    <property type="project" value="TreeGrafter"/>
</dbReference>
<feature type="compositionally biased region" description="Polar residues" evidence="7">
    <location>
        <begin position="1210"/>
        <end position="1221"/>
    </location>
</feature>
<feature type="region of interest" description="Disordered" evidence="7">
    <location>
        <begin position="1205"/>
        <end position="1282"/>
    </location>
</feature>
<feature type="domain" description="Telomere-associated protein Rif1 N-terminal" evidence="8">
    <location>
        <begin position="155"/>
        <end position="525"/>
    </location>
</feature>
<keyword evidence="10" id="KW-1185">Reference proteome</keyword>
<name>A0A6A6ETX8_9PEZI</name>
<evidence type="ECO:0000256" key="2">
    <source>
        <dbReference type="ARBA" id="ARBA00004574"/>
    </source>
</evidence>
<dbReference type="PANTHER" id="PTHR22928:SF3">
    <property type="entry name" value="TELOMERE-ASSOCIATED PROTEIN RIF1"/>
    <property type="match status" value="1"/>
</dbReference>
<feature type="compositionally biased region" description="Polar residues" evidence="7">
    <location>
        <begin position="1136"/>
        <end position="1148"/>
    </location>
</feature>
<feature type="compositionally biased region" description="Polar residues" evidence="7">
    <location>
        <begin position="1558"/>
        <end position="1569"/>
    </location>
</feature>
<feature type="compositionally biased region" description="Polar residues" evidence="7">
    <location>
        <begin position="52"/>
        <end position="70"/>
    </location>
</feature>
<feature type="compositionally biased region" description="Polar residues" evidence="7">
    <location>
        <begin position="1510"/>
        <end position="1530"/>
    </location>
</feature>
<evidence type="ECO:0000256" key="4">
    <source>
        <dbReference type="ARBA" id="ARBA00022895"/>
    </source>
</evidence>
<feature type="region of interest" description="Disordered" evidence="7">
    <location>
        <begin position="1"/>
        <end position="25"/>
    </location>
</feature>
<feature type="region of interest" description="Disordered" evidence="7">
    <location>
        <begin position="1404"/>
        <end position="1427"/>
    </location>
</feature>
<evidence type="ECO:0000256" key="6">
    <source>
        <dbReference type="ARBA" id="ARBA00023306"/>
    </source>
</evidence>
<sequence>MVFSTSKFESFAHRPPTPPKDLGKDLDEALRFLDDPFGTKTLLSRVTARESLLNTPEQSPSSGTETGTNSRSRKKRVNFELPTCTIPNNGLIPHQWTPLCSSPLRPLPQTRVSKPLKSILKAYEPSPTPPPTDEGAAAHKFQSFPEMLESVVKMLAKGSRPSKLDAYISLQRTMQAYEKIPDIQSLTNKMGLLTQFIRRDMQAPSPTGVGSDSQLVGQALKFLMVLVRIPELKPAMDDDFCSFILDRIIQVAADASMPKTIINTHLALLMMQNFRPKSMTELRASKILDVLDNIDTRVSGYSVQAYRIKVYRKLIQQRPEVMIKHTERWFKQTVKSMLSCQKDINQSALDNAQTAAKMIGSDHQVTKSVLSVLNRVKTDGTTFAKYMCLELERMLRLEEVAVLVPQIWGAVTAFLRESLEVKIFTAMDDWLRLFEKFFHSDNVAVKHHANIAFNSLAYAVNITQSTPRNWSNFLLSIAQQQLQRRNYLSKSQIDSATAGYCTLLYYALRPTGSHEQLDRYWQEYIADFWKPLVHSSSSKNAVAACRVASGLFDGSRKPWNEQRALELKPQPMVQREELPFLDPRWVRRSLAPILKFVETLLDTTPWTSDAGDDEPAKKLWISLLDSLVEASSKEVMASTETKDAVAHIVNLLRRIWDRHTSKLAMPQQKEDNWADKFCFLIETVVQKLGAFQFSDKCLTQNDKDEFEVAPTPSHRSRQHGPRLSPLLYFIELLVSRSEGKLSDPIRLRVVQLVLEPCLRSRNIRLSKLELLKDCASVVKPSSKSTVAVNFCDRIATLTTSCIQDESLDPNERFSRQLGKEYEAVVDILALGSPYLLSTPAGKEVLESFVDTVRREAGEGAVVLAVVEKVSQSILEKIGEKDSSGALSYAAILLRSLPKSIARRTLEQGRQNLWPSSPTPARTHEFDPYNHFYTAIISISSSSYRKFDTKAAENAKNFITALATSLQQCPISHLTVFLRRIQDSICPWIEDPERKLQVTEECIKQLYREILNLWQSVSAAVERLPRKTGVELLALEPLITSGFVSRRRGIVNVSIRTWNETFGKEESLRYPSRLEQALQRLHNAVEISLPSFPEHDEDVGDRLSFYDSDADGVGSNIETQSPRVRDSLLHVRKIIRNSRSQASSGTSRRVPSRPTPKVRLRHENSQTQFKPIISSPTNPMGQESQILTERQKAMIEQQKLTANMFPEIGSTPDSQPKRNISGPSPLELCSDATSTDELPDETSRTPLKTLTSLGPMDMYLGSSPTPQARPRSQQILSAKSSVTTPNAVRTVRLGGEIEDMGSSPPRFEKGMELNSLVGGSNGVDEDTVDDSFEFDQPERHPSVTFDEDATVNEEVITQTTSKGQLEEAESSDDDLPSGSDFSDLPSPTVDMQLTAQITADIRAQNDSTAVKKSMTHPEPQQESNNVFVDAPSQQLLLDTINEDSTVEESMLQRDMVGRQSAAGNDAEVAETQFTHLEATENEEPAASSTEVSRVGDSFSNSVANLEPSDNRVPQVQNLRRSSRASITSSPGRRSIGKKRKQSPVNSASKAKRSKKETTNHPQKSPSSTPAQDEDDDGMLDCIVVAVKDVNTLAATPEPSSTMPSPAIKKESLKVTVPNATSPRRKSKRLSQGGADSQLVPDATNRKRSIRRSASLLSQVETHSETVLVEDTPAPKRPRKSDNKDVSEAKTTPKNLSVSQTKRLSHVQIPPRHSSSRSSSVVRGSSTAVEVDEAIINQSVAQPDTPMSVGERNANAGLHVERDTTVAVETEQSQPSTAPEGAATPNRSFTERVILTPRGLLGRLKKLVSDCSQMVFSRQEERELDDALFDLRREVHAAGRRGEECESDR</sequence>
<dbReference type="PANTHER" id="PTHR22928">
    <property type="entry name" value="TELOMERE-ASSOCIATED PROTEIN RIF1"/>
    <property type="match status" value="1"/>
</dbReference>
<dbReference type="OrthoDB" id="5399929at2759"/>
<feature type="region of interest" description="Disordered" evidence="7">
    <location>
        <begin position="1450"/>
        <end position="1578"/>
    </location>
</feature>
<dbReference type="Proteomes" id="UP000800200">
    <property type="component" value="Unassembled WGS sequence"/>
</dbReference>
<evidence type="ECO:0000256" key="7">
    <source>
        <dbReference type="SAM" id="MobiDB-lite"/>
    </source>
</evidence>
<feature type="compositionally biased region" description="Acidic residues" evidence="7">
    <location>
        <begin position="1365"/>
        <end position="1374"/>
    </location>
</feature>
<evidence type="ECO:0000256" key="1">
    <source>
        <dbReference type="ARBA" id="ARBA00004123"/>
    </source>
</evidence>
<evidence type="ECO:0000313" key="9">
    <source>
        <dbReference type="EMBL" id="KAF2193346.1"/>
    </source>
</evidence>
<dbReference type="InterPro" id="IPR022031">
    <property type="entry name" value="Rif1_N"/>
</dbReference>
<accession>A0A6A6ETX8</accession>
<comment type="subcellular location">
    <subcellularLocation>
        <location evidence="2">Chromosome</location>
        <location evidence="2">Telomere</location>
    </subcellularLocation>
    <subcellularLocation>
        <location evidence="1">Nucleus</location>
    </subcellularLocation>
</comment>